<feature type="transmembrane region" description="Helical" evidence="1">
    <location>
        <begin position="106"/>
        <end position="125"/>
    </location>
</feature>
<dbReference type="AlphaFoldDB" id="A0A365L2M7"/>
<organism evidence="2 3">
    <name type="scientific">Planococcus halotolerans</name>
    <dbReference type="NCBI Taxonomy" id="2233542"/>
    <lineage>
        <taxon>Bacteria</taxon>
        <taxon>Bacillati</taxon>
        <taxon>Bacillota</taxon>
        <taxon>Bacilli</taxon>
        <taxon>Bacillales</taxon>
        <taxon>Caryophanaceae</taxon>
        <taxon>Planococcus</taxon>
    </lineage>
</organism>
<keyword evidence="1" id="KW-0812">Transmembrane</keyword>
<gene>
    <name evidence="2" type="ORF">DP120_08570</name>
</gene>
<protein>
    <recommendedName>
        <fullName evidence="4">Glycosyltransferase RgtA/B/C/D-like domain-containing protein</fullName>
    </recommendedName>
</protein>
<accession>A0A365L2M7</accession>
<feature type="transmembrane region" description="Helical" evidence="1">
    <location>
        <begin position="305"/>
        <end position="322"/>
    </location>
</feature>
<evidence type="ECO:0000256" key="1">
    <source>
        <dbReference type="SAM" id="Phobius"/>
    </source>
</evidence>
<feature type="transmembrane region" description="Helical" evidence="1">
    <location>
        <begin position="75"/>
        <end position="94"/>
    </location>
</feature>
<dbReference type="EMBL" id="QLZR01000002">
    <property type="protein sequence ID" value="RAZ79642.1"/>
    <property type="molecule type" value="Genomic_DNA"/>
</dbReference>
<dbReference type="InterPro" id="IPR025686">
    <property type="entry name" value="Glucos_trans_II"/>
</dbReference>
<sequence length="511" mass="57618">MLEELIRKWLKKIKQEWKTAFLAAAIFGLLTHLYIFTNYMPHHDGILSIYTPQQGFQMGRFFLTPFSGIGSYFDLPWLNGMLSVFFLALTAVALTELFRLQKTLSIILTAGLLTTFPVITATLSYTFTADGYMAASFVTVLALLVASKYKYGFLPGAFLLYMGVSVYQANFPFLLTAATVFLINEILSYGINSRKVISYIARFGLLSLIGMGLYYLTFKLYTDVFSGELLEYQGVDEVGSSSAGVLEIIPLIKEGMVEYFFRGIPADVPTNLFEVLNVLLFILIVLAIVAAVVEKRIYESGWKLAVVMVLLFSLPFSAYSLFFISPDIWYHFLMILAVIGFYLLPVVIYDKLKVPSILLKVTSWSTVLLFAVIIFNFAIIANISYLNMELKFEKSQALALRILDRVEQTEGFDEDTPIAVYGSVPIESEISTLVSQKIPPLTGPLQRIMLQDARHFQSMMDNFFGVPYEFILDEEDLQEIVQSAAYEEMEAWPAESSVQMSDGVLIIKLEE</sequence>
<feature type="transmembrane region" description="Helical" evidence="1">
    <location>
        <begin position="328"/>
        <end position="349"/>
    </location>
</feature>
<keyword evidence="1" id="KW-0472">Membrane</keyword>
<name>A0A365L2M7_9BACL</name>
<evidence type="ECO:0000313" key="3">
    <source>
        <dbReference type="Proteomes" id="UP000251002"/>
    </source>
</evidence>
<feature type="transmembrane region" description="Helical" evidence="1">
    <location>
        <begin position="131"/>
        <end position="146"/>
    </location>
</feature>
<feature type="transmembrane region" description="Helical" evidence="1">
    <location>
        <begin position="20"/>
        <end position="37"/>
    </location>
</feature>
<comment type="caution">
    <text evidence="2">The sequence shown here is derived from an EMBL/GenBank/DDBJ whole genome shotgun (WGS) entry which is preliminary data.</text>
</comment>
<proteinExistence type="predicted"/>
<dbReference type="RefSeq" id="WP_112223210.1">
    <property type="nucleotide sequence ID" value="NZ_CP196859.1"/>
</dbReference>
<evidence type="ECO:0000313" key="2">
    <source>
        <dbReference type="EMBL" id="RAZ79642.1"/>
    </source>
</evidence>
<reference evidence="2 3" key="1">
    <citation type="submission" date="2018-06" db="EMBL/GenBank/DDBJ databases">
        <title>The draft genome sequences of strains SCU63 and S1.</title>
        <authorList>
            <person name="Gan L."/>
        </authorList>
    </citation>
    <scope>NUCLEOTIDE SEQUENCE [LARGE SCALE GENOMIC DNA]</scope>
    <source>
        <strain evidence="2 3">SCU63</strain>
    </source>
</reference>
<feature type="transmembrane region" description="Helical" evidence="1">
    <location>
        <begin position="361"/>
        <end position="386"/>
    </location>
</feature>
<dbReference type="Proteomes" id="UP000251002">
    <property type="component" value="Unassembled WGS sequence"/>
</dbReference>
<feature type="transmembrane region" description="Helical" evidence="1">
    <location>
        <begin position="199"/>
        <end position="217"/>
    </location>
</feature>
<evidence type="ECO:0008006" key="4">
    <source>
        <dbReference type="Google" id="ProtNLM"/>
    </source>
</evidence>
<keyword evidence="3" id="KW-1185">Reference proteome</keyword>
<dbReference type="Pfam" id="PF14264">
    <property type="entry name" value="Glucos_trans_II"/>
    <property type="match status" value="1"/>
</dbReference>
<feature type="transmembrane region" description="Helical" evidence="1">
    <location>
        <begin position="275"/>
        <end position="293"/>
    </location>
</feature>
<keyword evidence="1" id="KW-1133">Transmembrane helix</keyword>